<sequence>MIAFFAEAVAIHNLKHTFTMMYKYQLIFETYNQSLTSCFLLRSASAYFGFK</sequence>
<dbReference type="Proteomes" id="UP000265566">
    <property type="component" value="Chromosome 2"/>
</dbReference>
<evidence type="ECO:0000313" key="2">
    <source>
        <dbReference type="Proteomes" id="UP000265566"/>
    </source>
</evidence>
<comment type="caution">
    <text evidence="1">The sequence shown here is derived from an EMBL/GenBank/DDBJ whole genome shotgun (WGS) entry which is preliminary data.</text>
</comment>
<accession>A0A396JGL5</accession>
<dbReference type="EMBL" id="PSQE01000002">
    <property type="protein sequence ID" value="RHN75453.1"/>
    <property type="molecule type" value="Genomic_DNA"/>
</dbReference>
<dbReference type="Gramene" id="rna11664">
    <property type="protein sequence ID" value="RHN75453.1"/>
    <property type="gene ID" value="gene11664"/>
</dbReference>
<evidence type="ECO:0000313" key="1">
    <source>
        <dbReference type="EMBL" id="RHN75453.1"/>
    </source>
</evidence>
<name>A0A396JGL5_MEDTR</name>
<organism evidence="1 2">
    <name type="scientific">Medicago truncatula</name>
    <name type="common">Barrel medic</name>
    <name type="synonym">Medicago tribuloides</name>
    <dbReference type="NCBI Taxonomy" id="3880"/>
    <lineage>
        <taxon>Eukaryota</taxon>
        <taxon>Viridiplantae</taxon>
        <taxon>Streptophyta</taxon>
        <taxon>Embryophyta</taxon>
        <taxon>Tracheophyta</taxon>
        <taxon>Spermatophyta</taxon>
        <taxon>Magnoliopsida</taxon>
        <taxon>eudicotyledons</taxon>
        <taxon>Gunneridae</taxon>
        <taxon>Pentapetalae</taxon>
        <taxon>rosids</taxon>
        <taxon>fabids</taxon>
        <taxon>Fabales</taxon>
        <taxon>Fabaceae</taxon>
        <taxon>Papilionoideae</taxon>
        <taxon>50 kb inversion clade</taxon>
        <taxon>NPAAA clade</taxon>
        <taxon>Hologalegina</taxon>
        <taxon>IRL clade</taxon>
        <taxon>Trifolieae</taxon>
        <taxon>Medicago</taxon>
    </lineage>
</organism>
<protein>
    <submittedName>
        <fullName evidence="1">Uncharacterized protein</fullName>
    </submittedName>
</protein>
<proteinExistence type="predicted"/>
<reference evidence="2" key="1">
    <citation type="journal article" date="2018" name="Nat. Plants">
        <title>Whole-genome landscape of Medicago truncatula symbiotic genes.</title>
        <authorList>
            <person name="Pecrix Y."/>
            <person name="Staton S.E."/>
            <person name="Sallet E."/>
            <person name="Lelandais-Briere C."/>
            <person name="Moreau S."/>
            <person name="Carrere S."/>
            <person name="Blein T."/>
            <person name="Jardinaud M.F."/>
            <person name="Latrasse D."/>
            <person name="Zouine M."/>
            <person name="Zahm M."/>
            <person name="Kreplak J."/>
            <person name="Mayjonade B."/>
            <person name="Satge C."/>
            <person name="Perez M."/>
            <person name="Cauet S."/>
            <person name="Marande W."/>
            <person name="Chantry-Darmon C."/>
            <person name="Lopez-Roques C."/>
            <person name="Bouchez O."/>
            <person name="Berard A."/>
            <person name="Debelle F."/>
            <person name="Munos S."/>
            <person name="Bendahmane A."/>
            <person name="Berges H."/>
            <person name="Niebel A."/>
            <person name="Buitink J."/>
            <person name="Frugier F."/>
            <person name="Benhamed M."/>
            <person name="Crespi M."/>
            <person name="Gouzy J."/>
            <person name="Gamas P."/>
        </authorList>
    </citation>
    <scope>NUCLEOTIDE SEQUENCE [LARGE SCALE GENOMIC DNA]</scope>
    <source>
        <strain evidence="2">cv. Jemalong A17</strain>
    </source>
</reference>
<gene>
    <name evidence="1" type="ORF">MtrunA17_Chr2g0321421</name>
</gene>
<dbReference type="AlphaFoldDB" id="A0A396JGL5"/>